<dbReference type="AlphaFoldDB" id="A0A8R2AZT6"/>
<feature type="region of interest" description="Disordered" evidence="1">
    <location>
        <begin position="140"/>
        <end position="164"/>
    </location>
</feature>
<sequence length="164" mass="19650">MDNSADKQITIARTLFNIAHGYLKKIDIDDEQEIKYEDDEKDKTIKKDIQQTKDEELNGYGKDDNIFDKKQEKNSELDNDIEFYLQVQVDSKFQQQLCTNVQNKDLKNRNPEIEIELKIEIPQEFDNSYLKNIDKEKHFEEEVKKKSKKNNEFNKKKKEKINKN</sequence>
<dbReference type="RefSeq" id="XP_008180403.1">
    <property type="nucleotide sequence ID" value="XM_008182181.3"/>
</dbReference>
<dbReference type="RefSeq" id="XP_008180406.1">
    <property type="nucleotide sequence ID" value="XM_008182184.3"/>
</dbReference>
<evidence type="ECO:0000313" key="2">
    <source>
        <dbReference type="EnsemblMetazoa" id="XP_008180406.1"/>
    </source>
</evidence>
<name>A0A8R2AZT6_ACYPI</name>
<organism evidence="2 3">
    <name type="scientific">Acyrthosiphon pisum</name>
    <name type="common">Pea aphid</name>
    <dbReference type="NCBI Taxonomy" id="7029"/>
    <lineage>
        <taxon>Eukaryota</taxon>
        <taxon>Metazoa</taxon>
        <taxon>Ecdysozoa</taxon>
        <taxon>Arthropoda</taxon>
        <taxon>Hexapoda</taxon>
        <taxon>Insecta</taxon>
        <taxon>Pterygota</taxon>
        <taxon>Neoptera</taxon>
        <taxon>Paraneoptera</taxon>
        <taxon>Hemiptera</taxon>
        <taxon>Sternorrhyncha</taxon>
        <taxon>Aphidomorpha</taxon>
        <taxon>Aphidoidea</taxon>
        <taxon>Aphididae</taxon>
        <taxon>Macrosiphini</taxon>
        <taxon>Acyrthosiphon</taxon>
    </lineage>
</organism>
<reference evidence="2" key="2">
    <citation type="submission" date="2022-06" db="UniProtKB">
        <authorList>
            <consortium name="EnsemblMetazoa"/>
        </authorList>
    </citation>
    <scope>IDENTIFICATION</scope>
</reference>
<accession>A0A8R2AZT6</accession>
<dbReference type="EnsemblMetazoa" id="XM_008182184.3">
    <property type="protein sequence ID" value="XP_008180406.1"/>
    <property type="gene ID" value="LOC100569575"/>
</dbReference>
<evidence type="ECO:0000256" key="1">
    <source>
        <dbReference type="SAM" id="MobiDB-lite"/>
    </source>
</evidence>
<dbReference type="KEGG" id="api:100569575"/>
<proteinExistence type="predicted"/>
<dbReference type="EnsemblMetazoa" id="XM_008182181.3">
    <property type="protein sequence ID" value="XP_008180403.1"/>
    <property type="gene ID" value="LOC100569575"/>
</dbReference>
<protein>
    <submittedName>
        <fullName evidence="2">Uncharacterized protein</fullName>
    </submittedName>
</protein>
<dbReference type="GeneID" id="100569575"/>
<feature type="compositionally biased region" description="Basic residues" evidence="1">
    <location>
        <begin position="155"/>
        <end position="164"/>
    </location>
</feature>
<evidence type="ECO:0000313" key="3">
    <source>
        <dbReference type="Proteomes" id="UP000007819"/>
    </source>
</evidence>
<reference evidence="3" key="1">
    <citation type="submission" date="2010-06" db="EMBL/GenBank/DDBJ databases">
        <authorList>
            <person name="Jiang H."/>
            <person name="Abraham K."/>
            <person name="Ali S."/>
            <person name="Alsbrooks S.L."/>
            <person name="Anim B.N."/>
            <person name="Anosike U.S."/>
            <person name="Attaway T."/>
            <person name="Bandaranaike D.P."/>
            <person name="Battles P.K."/>
            <person name="Bell S.N."/>
            <person name="Bell A.V."/>
            <person name="Beltran B."/>
            <person name="Bickham C."/>
            <person name="Bustamante Y."/>
            <person name="Caleb T."/>
            <person name="Canada A."/>
            <person name="Cardenas V."/>
            <person name="Carter K."/>
            <person name="Chacko J."/>
            <person name="Chandrabose M.N."/>
            <person name="Chavez D."/>
            <person name="Chavez A."/>
            <person name="Chen L."/>
            <person name="Chu H.-S."/>
            <person name="Claassen K.J."/>
            <person name="Cockrell R."/>
            <person name="Collins M."/>
            <person name="Cooper J.A."/>
            <person name="Cree A."/>
            <person name="Curry S.M."/>
            <person name="Da Y."/>
            <person name="Dao M.D."/>
            <person name="Das B."/>
            <person name="Davila M.-L."/>
            <person name="Davy-Carroll L."/>
            <person name="Denson S."/>
            <person name="Dinh H."/>
            <person name="Ebong V.E."/>
            <person name="Edwards J.R."/>
            <person name="Egan A."/>
            <person name="El-Daye J."/>
            <person name="Escobedo L."/>
            <person name="Fernandez S."/>
            <person name="Fernando P.R."/>
            <person name="Flagg N."/>
            <person name="Forbes L.D."/>
            <person name="Fowler R.G."/>
            <person name="Fu Q."/>
            <person name="Gabisi R.A."/>
            <person name="Ganer J."/>
            <person name="Garbino Pronczuk A."/>
            <person name="Garcia R.M."/>
            <person name="Garner T."/>
            <person name="Garrett T.E."/>
            <person name="Gonzalez D.A."/>
            <person name="Hamid H."/>
            <person name="Hawkins E.S."/>
            <person name="Hirani K."/>
            <person name="Hogues M.E."/>
            <person name="Hollins B."/>
            <person name="Hsiao C.-H."/>
            <person name="Jabil R."/>
            <person name="James M.L."/>
            <person name="Jhangiani S.N."/>
            <person name="Johnson B."/>
            <person name="Johnson Q."/>
            <person name="Joshi V."/>
            <person name="Kalu J.B."/>
            <person name="Kam C."/>
            <person name="Kashfia A."/>
            <person name="Keebler J."/>
            <person name="Kisamo H."/>
            <person name="Kovar C.L."/>
            <person name="Lago L.A."/>
            <person name="Lai C.-Y."/>
            <person name="Laidlaw J."/>
            <person name="Lara F."/>
            <person name="Le T.-K."/>
            <person name="Lee S.L."/>
            <person name="Legall F.H."/>
            <person name="Lemon S.J."/>
            <person name="Lewis L.R."/>
            <person name="Li B."/>
            <person name="Liu Y."/>
            <person name="Liu Y.-S."/>
            <person name="Lopez J."/>
            <person name="Lozado R.J."/>
            <person name="Lu J."/>
            <person name="Madu R.C."/>
            <person name="Maheshwari M."/>
            <person name="Maheshwari R."/>
            <person name="Malloy K."/>
            <person name="Martinez E."/>
            <person name="Mathew T."/>
            <person name="Mercado I.C."/>
            <person name="Mercado C."/>
            <person name="Meyer B."/>
            <person name="Montgomery K."/>
            <person name="Morgan M.B."/>
            <person name="Munidasa M."/>
            <person name="Nazareth L.V."/>
            <person name="Nelson J."/>
            <person name="Ng B.M."/>
            <person name="Nguyen N.B."/>
            <person name="Nguyen P.Q."/>
            <person name="Nguyen T."/>
            <person name="Obregon M."/>
            <person name="Okwuonu G.O."/>
            <person name="Onwere C.G."/>
            <person name="Orozco G."/>
            <person name="Parra A."/>
            <person name="Patel S."/>
            <person name="Patil S."/>
            <person name="Perez A."/>
            <person name="Perez Y."/>
            <person name="Pham C."/>
            <person name="Primus E.L."/>
            <person name="Pu L.-L."/>
            <person name="Puazo M."/>
            <person name="Qin X."/>
            <person name="Quiroz J.B."/>
            <person name="Reese J."/>
            <person name="Richards S."/>
            <person name="Rives C.M."/>
            <person name="Robberts R."/>
            <person name="Ruiz S.J."/>
            <person name="Ruiz M.J."/>
            <person name="Santibanez J."/>
            <person name="Schneider B.W."/>
            <person name="Sisson I."/>
            <person name="Smith M."/>
            <person name="Sodergren E."/>
            <person name="Song X.-Z."/>
            <person name="Song B.B."/>
            <person name="Summersgill H."/>
            <person name="Thelus R."/>
            <person name="Thornton R.D."/>
            <person name="Trejos Z.Y."/>
            <person name="Usmani K."/>
            <person name="Vattathil S."/>
            <person name="Villasana D."/>
            <person name="Walker D.L."/>
            <person name="Wang S."/>
            <person name="Wang K."/>
            <person name="White C.S."/>
            <person name="Williams A.C."/>
            <person name="Williamson J."/>
            <person name="Wilson K."/>
            <person name="Woghiren I.O."/>
            <person name="Woodworth J.R."/>
            <person name="Worley K.C."/>
            <person name="Wright R.A."/>
            <person name="Wu W."/>
            <person name="Young L."/>
            <person name="Zhang L."/>
            <person name="Zhang J."/>
            <person name="Zhu Y."/>
            <person name="Muzny D.M."/>
            <person name="Weinstock G."/>
            <person name="Gibbs R.A."/>
        </authorList>
    </citation>
    <scope>NUCLEOTIDE SEQUENCE [LARGE SCALE GENOMIC DNA]</scope>
    <source>
        <strain evidence="3">LSR1</strain>
    </source>
</reference>
<keyword evidence="3" id="KW-1185">Reference proteome</keyword>
<dbReference type="Proteomes" id="UP000007819">
    <property type="component" value="Chromosome X"/>
</dbReference>
<feature type="compositionally biased region" description="Basic and acidic residues" evidence="1">
    <location>
        <begin position="140"/>
        <end position="154"/>
    </location>
</feature>